<evidence type="ECO:0000313" key="1">
    <source>
        <dbReference type="EMBL" id="KAH1039673.1"/>
    </source>
</evidence>
<proteinExistence type="predicted"/>
<feature type="non-terminal residue" evidence="1">
    <location>
        <position position="1"/>
    </location>
</feature>
<protein>
    <recommendedName>
        <fullName evidence="3">UBN2 domain-containing protein</fullName>
    </recommendedName>
</protein>
<evidence type="ECO:0008006" key="3">
    <source>
        <dbReference type="Google" id="ProtNLM"/>
    </source>
</evidence>
<evidence type="ECO:0000313" key="2">
    <source>
        <dbReference type="Proteomes" id="UP000828251"/>
    </source>
</evidence>
<keyword evidence="2" id="KW-1185">Reference proteome</keyword>
<dbReference type="EMBL" id="JAIQCV010000012">
    <property type="protein sequence ID" value="KAH1039673.1"/>
    <property type="molecule type" value="Genomic_DNA"/>
</dbReference>
<dbReference type="OrthoDB" id="1932348at2759"/>
<gene>
    <name evidence="1" type="ORF">J1N35_041416</name>
</gene>
<name>A0A9D3ZJC7_9ROSI</name>
<sequence length="111" mass="12736">ISQVKKFKVRILKLNYETFKMKPEEDIKAMSNQFTIVVNGLKSYAEVTTVEEAKNLETLTLNKLISSLVTHEIRLNKRAEEEKVVKKKIGVAIKSSIMKIINQAKEVDEDK</sequence>
<reference evidence="1 2" key="1">
    <citation type="journal article" date="2021" name="Plant Biotechnol. J.">
        <title>Multi-omics assisted identification of the key and species-specific regulatory components of drought-tolerant mechanisms in Gossypium stocksii.</title>
        <authorList>
            <person name="Yu D."/>
            <person name="Ke L."/>
            <person name="Zhang D."/>
            <person name="Wu Y."/>
            <person name="Sun Y."/>
            <person name="Mei J."/>
            <person name="Sun J."/>
            <person name="Sun Y."/>
        </authorList>
    </citation>
    <scope>NUCLEOTIDE SEQUENCE [LARGE SCALE GENOMIC DNA]</scope>
    <source>
        <strain evidence="2">cv. E1</strain>
        <tissue evidence="1">Leaf</tissue>
    </source>
</reference>
<organism evidence="1 2">
    <name type="scientific">Gossypium stocksii</name>
    <dbReference type="NCBI Taxonomy" id="47602"/>
    <lineage>
        <taxon>Eukaryota</taxon>
        <taxon>Viridiplantae</taxon>
        <taxon>Streptophyta</taxon>
        <taxon>Embryophyta</taxon>
        <taxon>Tracheophyta</taxon>
        <taxon>Spermatophyta</taxon>
        <taxon>Magnoliopsida</taxon>
        <taxon>eudicotyledons</taxon>
        <taxon>Gunneridae</taxon>
        <taxon>Pentapetalae</taxon>
        <taxon>rosids</taxon>
        <taxon>malvids</taxon>
        <taxon>Malvales</taxon>
        <taxon>Malvaceae</taxon>
        <taxon>Malvoideae</taxon>
        <taxon>Gossypium</taxon>
    </lineage>
</organism>
<accession>A0A9D3ZJC7</accession>
<comment type="caution">
    <text evidence="1">The sequence shown here is derived from an EMBL/GenBank/DDBJ whole genome shotgun (WGS) entry which is preliminary data.</text>
</comment>
<dbReference type="AlphaFoldDB" id="A0A9D3ZJC7"/>
<dbReference type="Proteomes" id="UP000828251">
    <property type="component" value="Unassembled WGS sequence"/>
</dbReference>